<dbReference type="RefSeq" id="WP_119912087.1">
    <property type="nucleotide sequence ID" value="NZ_QZCH01000030.1"/>
</dbReference>
<dbReference type="OrthoDB" id="6079029at2"/>
<organism evidence="1 2">
    <name type="scientific">Motilimonas pumila</name>
    <dbReference type="NCBI Taxonomy" id="2303987"/>
    <lineage>
        <taxon>Bacteria</taxon>
        <taxon>Pseudomonadati</taxon>
        <taxon>Pseudomonadota</taxon>
        <taxon>Gammaproteobacteria</taxon>
        <taxon>Alteromonadales</taxon>
        <taxon>Alteromonadales genera incertae sedis</taxon>
        <taxon>Motilimonas</taxon>
    </lineage>
</organism>
<name>A0A418YAR8_9GAMM</name>
<dbReference type="AlphaFoldDB" id="A0A418YAR8"/>
<evidence type="ECO:0000313" key="2">
    <source>
        <dbReference type="Proteomes" id="UP000283255"/>
    </source>
</evidence>
<accession>A0A418YAR8</accession>
<keyword evidence="2" id="KW-1185">Reference proteome</keyword>
<dbReference type="Proteomes" id="UP000283255">
    <property type="component" value="Unassembled WGS sequence"/>
</dbReference>
<gene>
    <name evidence="1" type="ORF">D1Z90_17490</name>
</gene>
<proteinExistence type="predicted"/>
<comment type="caution">
    <text evidence="1">The sequence shown here is derived from an EMBL/GenBank/DDBJ whole genome shotgun (WGS) entry which is preliminary data.</text>
</comment>
<dbReference type="EMBL" id="QZCH01000030">
    <property type="protein sequence ID" value="RJG40059.1"/>
    <property type="molecule type" value="Genomic_DNA"/>
</dbReference>
<reference evidence="1 2" key="1">
    <citation type="submission" date="2018-09" db="EMBL/GenBank/DDBJ databases">
        <authorList>
            <person name="Wang F."/>
        </authorList>
    </citation>
    <scope>NUCLEOTIDE SEQUENCE [LARGE SCALE GENOMIC DNA]</scope>
    <source>
        <strain evidence="1 2">PLHSC7-2</strain>
    </source>
</reference>
<sequence>MPKELSPESIYLLVTLLRRFRQDSHFEIKVEDIVTEHYSTRNTVNNLLKKLESEGCLETEKTRNYRGKGRGPTRYRFTVKMEKVIESTPLLKKFCEANVHTMARIIDADGSGCGDALKGGFRSSNKLFLLILVLHSDEMGVVSNLGTAEISRLMGGISKDRFKSQLATMVDNGLVRAYVPGVTGAELFGKVKAKYYLNVYHPLLTGCYPNASRLTFYVNGITWGNMSTEADALFGTRPSKGASWPQIIARYCQYLDMKNIYPFLKRKSLASQYQLKLFELASVMLSENMHTLAEESTLLRVIDLVSPNVFLGKTKAASLMDTTLKLVAAIDAPEGISALKDEYSVFDYIRKQLVLSVEGEKREFSEVTNLWSGYLDFALLTLSIAQGIAKRYQAILTYSYTELSVDKVVLVPVFTYRATEKREKYIESFEVLFTSNQWYGESKLTLLKDRCEVSHEGASPHVVESFENHEQLSKRVDKLLLPW</sequence>
<protein>
    <submittedName>
        <fullName evidence="1">Uncharacterized protein</fullName>
    </submittedName>
</protein>
<evidence type="ECO:0000313" key="1">
    <source>
        <dbReference type="EMBL" id="RJG40059.1"/>
    </source>
</evidence>
<reference evidence="1 2" key="2">
    <citation type="submission" date="2019-01" db="EMBL/GenBank/DDBJ databases">
        <title>Motilimonas pumilus sp. nov., isolated from the gut of sea cucumber (Apostichopus japonicus).</title>
        <authorList>
            <person name="Wang F.-Q."/>
            <person name="Ren L.-H."/>
            <person name="Lin Y.-W."/>
            <person name="Sun G.-H."/>
            <person name="Du Z.-J."/>
            <person name="Zhao J.-X."/>
            <person name="Liu X.-J."/>
            <person name="Liu L.-J."/>
        </authorList>
    </citation>
    <scope>NUCLEOTIDE SEQUENCE [LARGE SCALE GENOMIC DNA]</scope>
    <source>
        <strain evidence="1 2">PLHSC7-2</strain>
    </source>
</reference>